<dbReference type="InterPro" id="IPR036291">
    <property type="entry name" value="NAD(P)-bd_dom_sf"/>
</dbReference>
<keyword evidence="2" id="KW-0597">Phosphoprotein</keyword>
<organism evidence="5 6">
    <name type="scientific">Tetrapyrgos nigripes</name>
    <dbReference type="NCBI Taxonomy" id="182062"/>
    <lineage>
        <taxon>Eukaryota</taxon>
        <taxon>Fungi</taxon>
        <taxon>Dikarya</taxon>
        <taxon>Basidiomycota</taxon>
        <taxon>Agaricomycotina</taxon>
        <taxon>Agaricomycetes</taxon>
        <taxon>Agaricomycetidae</taxon>
        <taxon>Agaricales</taxon>
        <taxon>Marasmiineae</taxon>
        <taxon>Marasmiaceae</taxon>
        <taxon>Tetrapyrgos</taxon>
    </lineage>
</organism>
<dbReference type="Gene3D" id="3.40.50.720">
    <property type="entry name" value="NAD(P)-binding Rossmann-like Domain"/>
    <property type="match status" value="1"/>
</dbReference>
<dbReference type="InterPro" id="IPR013120">
    <property type="entry name" value="FAR_NAD-bd"/>
</dbReference>
<gene>
    <name evidence="5" type="ORF">D9758_007606</name>
</gene>
<accession>A0A8H5G7Y9</accession>
<sequence length="1148" mass="126432">MSQERFTSLTSRPPVVYTTQQAQNSPTFTVPPLDGSILNGELIDWHLEKSRDHKFSVLLGDGDEENTYSTFAELGEAVHTLGRYILDNIPDGPTDSDGKPKVIAIFATLDPLVYATTILAISRTGFQPFPISPRNSQPALVHLLKSTSCKYIFASGVTPEKDPSAMESLSQSVFDEMASSGTPMQTLHLCRVSELYPRFTSPGPIKSFVPNKNLQLLPPLSVLLSSAYEKAKEDKDWPWMIIHSSGSTKFPKPIYIGQRSGMQWLAWPWSGETDIADKVLGTLATPSFHAMGVAMHLGAPLTSGAVSAFWKPKDTPPAIPTPEKFLAGLAKCKAQFSVILPSFLQVWSNDPAAIEVLRGLEAVSYGAGPLSKSIGDKLVAEGVNLQNAYGLTETGNLFMFFPKEKPGYDWQYGRFAKHVKPRLVPEEKGKFVLQAEVCDSHIPAVLNVVEEDTASGVSVRAFDTQDIVEEHPVKKGYWRIVGRADDQIMMANGEKTNPGPLELVIQSNSLVKGAFMFGRSRTQAGVAVEPKTPIDLSDSSAIAQFRNAIWPSVERANRFAPQHSRIFKEYILITDPVNRPLPRTPKGDVQRKRAFEMYEEDIVRIYKEVEEAVRSDWAKPPERWDEEGVRVFVERIVDGTVGPAVEGRKVDPERDLFAQGCDSLQATYIRQAIITSLHQYAASPDSKLPSDFLSLIPNNFVYEHPTQRAIEAFLLALVQNEGDAGKGIATVQEKKIAAVKAMVEKYTRDLPAKSAPTAAATSDSEVVLITGTTGTLGTYLLGRLLQDPRAKTVYALNRGKNLAERQREAFQDKGVDVSLLQNGKLCLLEGDTTEPKLGLSDSNYEKLLNEVTTIIANAWTLNFSMTLSSFESHVKGIRNLIDLALSSRVSTLPQLLFSSSVATVAGWTSNELIPEKDLDPEHALANGYGESKWVAEQRACPDTRLNQVLVAAAKTSGLRVSVLRIGQLSGSRVNGSWNVTDWVPQIVQSGPALCMLPDFPKHLVVSWLPVDVAADAFLDVIFSPFTGYRYLNLVHVHPVFWHDLFTNIAQSLGNLPLPPYTQWYDALKDVSTKSHAAEKVTAVRMVDFFASGTIDFGVDANREAMGMGKMVTEMTKKLCPSVGRAGPLTGEDTEKWIGYWKKHGMFDM</sequence>
<dbReference type="InterPro" id="IPR051414">
    <property type="entry name" value="Adenylate-forming_Reductase"/>
</dbReference>
<dbReference type="EMBL" id="JAACJM010000045">
    <property type="protein sequence ID" value="KAF5360057.1"/>
    <property type="molecule type" value="Genomic_DNA"/>
</dbReference>
<dbReference type="SUPFAM" id="SSF51735">
    <property type="entry name" value="NAD(P)-binding Rossmann-fold domains"/>
    <property type="match status" value="1"/>
</dbReference>
<feature type="domain" description="Thioester reductase (TE)" evidence="4">
    <location>
        <begin position="769"/>
        <end position="1016"/>
    </location>
</feature>
<evidence type="ECO:0000313" key="5">
    <source>
        <dbReference type="EMBL" id="KAF5360057.1"/>
    </source>
</evidence>
<dbReference type="InterPro" id="IPR042099">
    <property type="entry name" value="ANL_N_sf"/>
</dbReference>
<dbReference type="InterPro" id="IPR000873">
    <property type="entry name" value="AMP-dep_synth/lig_dom"/>
</dbReference>
<name>A0A8H5G7Y9_9AGAR</name>
<evidence type="ECO:0000256" key="1">
    <source>
        <dbReference type="ARBA" id="ARBA00022450"/>
    </source>
</evidence>
<evidence type="ECO:0000313" key="6">
    <source>
        <dbReference type="Proteomes" id="UP000559256"/>
    </source>
</evidence>
<keyword evidence="1" id="KW-0596">Phosphopantetheine</keyword>
<dbReference type="AlphaFoldDB" id="A0A8H5G7Y9"/>
<keyword evidence="6" id="KW-1185">Reference proteome</keyword>
<dbReference type="PANTHER" id="PTHR43439">
    <property type="entry name" value="PHENYLACETATE-COENZYME A LIGASE"/>
    <property type="match status" value="1"/>
</dbReference>
<dbReference type="OrthoDB" id="429813at2759"/>
<dbReference type="SUPFAM" id="SSF56801">
    <property type="entry name" value="Acetyl-CoA synthetase-like"/>
    <property type="match status" value="1"/>
</dbReference>
<comment type="caution">
    <text evidence="5">The sequence shown here is derived from an EMBL/GenBank/DDBJ whole genome shotgun (WGS) entry which is preliminary data.</text>
</comment>
<evidence type="ECO:0008006" key="7">
    <source>
        <dbReference type="Google" id="ProtNLM"/>
    </source>
</evidence>
<dbReference type="Pfam" id="PF23562">
    <property type="entry name" value="AMP-binding_C_3"/>
    <property type="match status" value="1"/>
</dbReference>
<reference evidence="5 6" key="1">
    <citation type="journal article" date="2020" name="ISME J.">
        <title>Uncovering the hidden diversity of litter-decomposition mechanisms in mushroom-forming fungi.</title>
        <authorList>
            <person name="Floudas D."/>
            <person name="Bentzer J."/>
            <person name="Ahren D."/>
            <person name="Johansson T."/>
            <person name="Persson P."/>
            <person name="Tunlid A."/>
        </authorList>
    </citation>
    <scope>NUCLEOTIDE SEQUENCE [LARGE SCALE GENOMIC DNA]</scope>
    <source>
        <strain evidence="5 6">CBS 291.85</strain>
    </source>
</reference>
<evidence type="ECO:0000259" key="4">
    <source>
        <dbReference type="Pfam" id="PF07993"/>
    </source>
</evidence>
<dbReference type="Pfam" id="PF00501">
    <property type="entry name" value="AMP-binding"/>
    <property type="match status" value="1"/>
</dbReference>
<proteinExistence type="predicted"/>
<dbReference type="Proteomes" id="UP000559256">
    <property type="component" value="Unassembled WGS sequence"/>
</dbReference>
<evidence type="ECO:0000259" key="3">
    <source>
        <dbReference type="Pfam" id="PF00501"/>
    </source>
</evidence>
<protein>
    <recommendedName>
        <fullName evidence="7">Acetyl-CoA synthetase-like protein</fullName>
    </recommendedName>
</protein>
<evidence type="ECO:0000256" key="2">
    <source>
        <dbReference type="ARBA" id="ARBA00022553"/>
    </source>
</evidence>
<dbReference type="Gene3D" id="3.40.50.12780">
    <property type="entry name" value="N-terminal domain of ligase-like"/>
    <property type="match status" value="1"/>
</dbReference>
<dbReference type="Pfam" id="PF07993">
    <property type="entry name" value="NAD_binding_4"/>
    <property type="match status" value="1"/>
</dbReference>
<dbReference type="PANTHER" id="PTHR43439:SF2">
    <property type="entry name" value="ENZYME, PUTATIVE (JCVI)-RELATED"/>
    <property type="match status" value="1"/>
</dbReference>
<feature type="domain" description="AMP-dependent synthetase/ligase" evidence="3">
    <location>
        <begin position="64"/>
        <end position="432"/>
    </location>
</feature>